<accession>A0A837J3U0</accession>
<dbReference type="Gene3D" id="1.10.443.10">
    <property type="entry name" value="Intergrase catalytic core"/>
    <property type="match status" value="1"/>
</dbReference>
<name>A0A837J3U0_9BACT</name>
<dbReference type="PROSITE" id="PS51898">
    <property type="entry name" value="TYR_RECOMBINASE"/>
    <property type="match status" value="1"/>
</dbReference>
<evidence type="ECO:0000259" key="2">
    <source>
        <dbReference type="PROSITE" id="PS51898"/>
    </source>
</evidence>
<evidence type="ECO:0000256" key="1">
    <source>
        <dbReference type="ARBA" id="ARBA00023172"/>
    </source>
</evidence>
<dbReference type="InterPro" id="IPR011010">
    <property type="entry name" value="DNA_brk_join_enz"/>
</dbReference>
<sequence>MIVKIGDGYSVAHNLNGQVIKLFKSYEWSIWLSSIRNYKPGTIYQFMKSIGRFWIWSLYNNKITDNESFSFYLAGYRENLLIGYKIKEKIFDSYLDDEIELTIWNEKPKAKQTINKELAGIKSYLNFIDESNLIENKNYIDIFYENKKSKKGFLSALDIKKSSSYLETFGKKIDYLKPYKVTASSRNSIKAFPHKSFDALLSISKPREKLIYLLMGACSARVGQALNLTLYDIDYEKEEVWLMDPTSTSQDLYGNNRKKWLFEKYGIDIVRNKEHNDLGLQFKYPIPLKNEPLYWISEKYKKLFFTTINDYINSHKYIKEKLRPKPHPFFFITSSGKRLMARGLLEIFKKQIRTLNTQGHNIPDLGFHSLRHMFGVVMAEVFAKTGDESILFLTKEAMGHNNIDSTLIYFNFTDETKRSKIKEATEQIFYGENKL</sequence>
<protein>
    <recommendedName>
        <fullName evidence="2">Tyr recombinase domain-containing protein</fullName>
    </recommendedName>
</protein>
<gene>
    <name evidence="3" type="ORF">AF76_08525</name>
</gene>
<dbReference type="Proteomes" id="UP000035526">
    <property type="component" value="Unassembled WGS sequence"/>
</dbReference>
<dbReference type="GO" id="GO:0015074">
    <property type="term" value="P:DNA integration"/>
    <property type="evidence" value="ECO:0007669"/>
    <property type="project" value="InterPro"/>
</dbReference>
<organism evidence="3 4">
    <name type="scientific">Aliarcobacter butzleri L351</name>
    <dbReference type="NCBI Taxonomy" id="1447259"/>
    <lineage>
        <taxon>Bacteria</taxon>
        <taxon>Pseudomonadati</taxon>
        <taxon>Campylobacterota</taxon>
        <taxon>Epsilonproteobacteria</taxon>
        <taxon>Campylobacterales</taxon>
        <taxon>Arcobacteraceae</taxon>
        <taxon>Aliarcobacter</taxon>
    </lineage>
</organism>
<dbReference type="EMBL" id="JAIS01000090">
    <property type="protein sequence ID" value="KLE00154.1"/>
    <property type="molecule type" value="Genomic_DNA"/>
</dbReference>
<dbReference type="InterPro" id="IPR002104">
    <property type="entry name" value="Integrase_catalytic"/>
</dbReference>
<proteinExistence type="predicted"/>
<dbReference type="Pfam" id="PF00589">
    <property type="entry name" value="Phage_integrase"/>
    <property type="match status" value="1"/>
</dbReference>
<dbReference type="GO" id="GO:0003677">
    <property type="term" value="F:DNA binding"/>
    <property type="evidence" value="ECO:0007669"/>
    <property type="project" value="InterPro"/>
</dbReference>
<evidence type="ECO:0000313" key="3">
    <source>
        <dbReference type="EMBL" id="KLE00154.1"/>
    </source>
</evidence>
<reference evidence="3 4" key="1">
    <citation type="submission" date="2014-01" db="EMBL/GenBank/DDBJ databases">
        <title>Development of a Comparative Genomic Fingerprinting Assay for High Resolution Genotyping of Arcobacter butzleri.</title>
        <authorList>
            <person name="Webb A.L."/>
            <person name="Inglis G.D."/>
            <person name="Kruczkiewicz P."/>
            <person name="Selinger L.B."/>
            <person name="Taboada E.N."/>
        </authorList>
    </citation>
    <scope>NUCLEOTIDE SEQUENCE [LARGE SCALE GENOMIC DNA]</scope>
    <source>
        <strain evidence="3 4">L351</strain>
    </source>
</reference>
<comment type="caution">
    <text evidence="3">The sequence shown here is derived from an EMBL/GenBank/DDBJ whole genome shotgun (WGS) entry which is preliminary data.</text>
</comment>
<dbReference type="InterPro" id="IPR013762">
    <property type="entry name" value="Integrase-like_cat_sf"/>
</dbReference>
<dbReference type="AlphaFoldDB" id="A0A837J3U0"/>
<dbReference type="RefSeq" id="WP_046992021.1">
    <property type="nucleotide sequence ID" value="NZ_JAIS01000090.1"/>
</dbReference>
<dbReference type="SUPFAM" id="SSF56349">
    <property type="entry name" value="DNA breaking-rejoining enzymes"/>
    <property type="match status" value="1"/>
</dbReference>
<dbReference type="GO" id="GO:0006310">
    <property type="term" value="P:DNA recombination"/>
    <property type="evidence" value="ECO:0007669"/>
    <property type="project" value="UniProtKB-KW"/>
</dbReference>
<keyword evidence="1" id="KW-0233">DNA recombination</keyword>
<feature type="domain" description="Tyr recombinase" evidence="2">
    <location>
        <begin position="187"/>
        <end position="422"/>
    </location>
</feature>
<evidence type="ECO:0000313" key="4">
    <source>
        <dbReference type="Proteomes" id="UP000035526"/>
    </source>
</evidence>